<dbReference type="SUPFAM" id="SSF52091">
    <property type="entry name" value="SpoIIaa-like"/>
    <property type="match status" value="2"/>
</dbReference>
<name>A0A2U2J3D9_9SPHN</name>
<dbReference type="OrthoDB" id="7619266at2"/>
<reference evidence="1 2" key="1">
    <citation type="submission" date="2018-05" db="EMBL/GenBank/DDBJ databases">
        <title>Genome of Sphingosinicella humi QZX222.</title>
        <authorList>
            <person name="Qiao Z."/>
            <person name="Wang G."/>
        </authorList>
    </citation>
    <scope>NUCLEOTIDE SEQUENCE [LARGE SCALE GENOMIC DNA]</scope>
    <source>
        <strain evidence="1 2">QZX222</strain>
    </source>
</reference>
<dbReference type="AlphaFoldDB" id="A0A2U2J3D9"/>
<proteinExistence type="predicted"/>
<dbReference type="EMBL" id="QFFF01000001">
    <property type="protein sequence ID" value="PWG02850.1"/>
    <property type="molecule type" value="Genomic_DNA"/>
</dbReference>
<dbReference type="Gene3D" id="3.40.50.10600">
    <property type="entry name" value="SpoIIaa-like domains"/>
    <property type="match status" value="2"/>
</dbReference>
<dbReference type="InterPro" id="IPR021866">
    <property type="entry name" value="SpoIIAA-like"/>
</dbReference>
<protein>
    <recommendedName>
        <fullName evidence="3">STAS/SEC14 domain-containing protein</fullName>
    </recommendedName>
</protein>
<evidence type="ECO:0008006" key="3">
    <source>
        <dbReference type="Google" id="ProtNLM"/>
    </source>
</evidence>
<comment type="caution">
    <text evidence="1">The sequence shown here is derived from an EMBL/GenBank/DDBJ whole genome shotgun (WGS) entry which is preliminary data.</text>
</comment>
<evidence type="ECO:0000313" key="2">
    <source>
        <dbReference type="Proteomes" id="UP000245916"/>
    </source>
</evidence>
<accession>A0A2U2J3D9</accession>
<dbReference type="Proteomes" id="UP000245916">
    <property type="component" value="Unassembled WGS sequence"/>
</dbReference>
<dbReference type="InterPro" id="IPR036513">
    <property type="entry name" value="STAS_dom_sf"/>
</dbReference>
<evidence type="ECO:0000313" key="1">
    <source>
        <dbReference type="EMBL" id="PWG02850.1"/>
    </source>
</evidence>
<sequence length="259" mass="29224">MLEFLPTTDSAIAVRIDGRVEARDFGAVLDRVEASLSARERTHFYVEVEALSGVDMDGMGAYVVRATGLLGRLERFGRIAVVADQSWIRWAARIESALLPKVRYETFILAEREQALAWVEGKVEHPHRPALKIIDTDKPDVLGFEIDGRVTVQELEALVRAFQPALDRGEPLRVVGRVRDFGGVEMSAYANRDYFEMKSRMLRHVERYAVVGGPDWLKSWIAMLDPLFRVDMRHFQADEEAQAWAWVGASPTGERPAVA</sequence>
<dbReference type="Pfam" id="PF11964">
    <property type="entry name" value="SpoIIAA-like"/>
    <property type="match status" value="2"/>
</dbReference>
<gene>
    <name evidence="1" type="ORF">DF286_08190</name>
</gene>
<dbReference type="InterPro" id="IPR038396">
    <property type="entry name" value="SpoIIAA-like_sf"/>
</dbReference>
<keyword evidence="2" id="KW-1185">Reference proteome</keyword>
<dbReference type="RefSeq" id="WP_109270989.1">
    <property type="nucleotide sequence ID" value="NZ_QFFF01000001.1"/>
</dbReference>
<organism evidence="1 2">
    <name type="scientific">Allosphingosinicella humi</name>
    <dbReference type="NCBI Taxonomy" id="2068657"/>
    <lineage>
        <taxon>Bacteria</taxon>
        <taxon>Pseudomonadati</taxon>
        <taxon>Pseudomonadota</taxon>
        <taxon>Alphaproteobacteria</taxon>
        <taxon>Sphingomonadales</taxon>
        <taxon>Sphingomonadaceae</taxon>
        <taxon>Allosphingosinicella</taxon>
    </lineage>
</organism>